<accession>A0A5C3NZQ9</accession>
<dbReference type="PANTHER" id="PTHR33096:SF1">
    <property type="entry name" value="CXC1-LIKE CYSTEINE CLUSTER ASSOCIATED WITH KDZ TRANSPOSASES DOMAIN-CONTAINING PROTEIN"/>
    <property type="match status" value="1"/>
</dbReference>
<protein>
    <recommendedName>
        <fullName evidence="2">CxC2-like cysteine cluster KDZ transposase-associated domain-containing protein</fullName>
    </recommendedName>
</protein>
<feature type="non-terminal residue" evidence="3">
    <location>
        <position position="925"/>
    </location>
</feature>
<dbReference type="Pfam" id="PF18803">
    <property type="entry name" value="CxC2"/>
    <property type="match status" value="1"/>
</dbReference>
<dbReference type="InterPro" id="IPR040521">
    <property type="entry name" value="KDZ"/>
</dbReference>
<feature type="domain" description="CxC2-like cysteine cluster KDZ transposase-associated" evidence="2">
    <location>
        <begin position="186"/>
        <end position="294"/>
    </location>
</feature>
<reference evidence="3 4" key="1">
    <citation type="journal article" date="2019" name="Nat. Ecol. Evol.">
        <title>Megaphylogeny resolves global patterns of mushroom evolution.</title>
        <authorList>
            <person name="Varga T."/>
            <person name="Krizsan K."/>
            <person name="Foldi C."/>
            <person name="Dima B."/>
            <person name="Sanchez-Garcia M."/>
            <person name="Sanchez-Ramirez S."/>
            <person name="Szollosi G.J."/>
            <person name="Szarkandi J.G."/>
            <person name="Papp V."/>
            <person name="Albert L."/>
            <person name="Andreopoulos W."/>
            <person name="Angelini C."/>
            <person name="Antonin V."/>
            <person name="Barry K.W."/>
            <person name="Bougher N.L."/>
            <person name="Buchanan P."/>
            <person name="Buyck B."/>
            <person name="Bense V."/>
            <person name="Catcheside P."/>
            <person name="Chovatia M."/>
            <person name="Cooper J."/>
            <person name="Damon W."/>
            <person name="Desjardin D."/>
            <person name="Finy P."/>
            <person name="Geml J."/>
            <person name="Haridas S."/>
            <person name="Hughes K."/>
            <person name="Justo A."/>
            <person name="Karasinski D."/>
            <person name="Kautmanova I."/>
            <person name="Kiss B."/>
            <person name="Kocsube S."/>
            <person name="Kotiranta H."/>
            <person name="LaButti K.M."/>
            <person name="Lechner B.E."/>
            <person name="Liimatainen K."/>
            <person name="Lipzen A."/>
            <person name="Lukacs Z."/>
            <person name="Mihaltcheva S."/>
            <person name="Morgado L.N."/>
            <person name="Niskanen T."/>
            <person name="Noordeloos M.E."/>
            <person name="Ohm R.A."/>
            <person name="Ortiz-Santana B."/>
            <person name="Ovrebo C."/>
            <person name="Racz N."/>
            <person name="Riley R."/>
            <person name="Savchenko A."/>
            <person name="Shiryaev A."/>
            <person name="Soop K."/>
            <person name="Spirin V."/>
            <person name="Szebenyi C."/>
            <person name="Tomsovsky M."/>
            <person name="Tulloss R.E."/>
            <person name="Uehling J."/>
            <person name="Grigoriev I.V."/>
            <person name="Vagvolgyi C."/>
            <person name="Papp T."/>
            <person name="Martin F.M."/>
            <person name="Miettinen O."/>
            <person name="Hibbett D.S."/>
            <person name="Nagy L.G."/>
        </authorList>
    </citation>
    <scope>NUCLEOTIDE SEQUENCE [LARGE SCALE GENOMIC DNA]</scope>
    <source>
        <strain evidence="3 4">HHB13444</strain>
    </source>
</reference>
<evidence type="ECO:0000256" key="1">
    <source>
        <dbReference type="SAM" id="MobiDB-lite"/>
    </source>
</evidence>
<proteinExistence type="predicted"/>
<evidence type="ECO:0000313" key="3">
    <source>
        <dbReference type="EMBL" id="TFK78963.1"/>
    </source>
</evidence>
<feature type="region of interest" description="Disordered" evidence="1">
    <location>
        <begin position="1"/>
        <end position="24"/>
    </location>
</feature>
<keyword evidence="4" id="KW-1185">Reference proteome</keyword>
<dbReference type="AlphaFoldDB" id="A0A5C3NZQ9"/>
<evidence type="ECO:0000313" key="4">
    <source>
        <dbReference type="Proteomes" id="UP000308197"/>
    </source>
</evidence>
<dbReference type="CDD" id="cd19757">
    <property type="entry name" value="Bbox1"/>
    <property type="match status" value="1"/>
</dbReference>
<dbReference type="InParanoid" id="A0A5C3NZQ9"/>
<dbReference type="EMBL" id="ML212236">
    <property type="protein sequence ID" value="TFK78963.1"/>
    <property type="molecule type" value="Genomic_DNA"/>
</dbReference>
<dbReference type="PANTHER" id="PTHR33096">
    <property type="entry name" value="CXC2 DOMAIN-CONTAINING PROTEIN"/>
    <property type="match status" value="1"/>
</dbReference>
<dbReference type="Proteomes" id="UP000308197">
    <property type="component" value="Unassembled WGS sequence"/>
</dbReference>
<dbReference type="STRING" id="1314778.A0A5C3NZQ9"/>
<feature type="compositionally biased region" description="Basic residues" evidence="1">
    <location>
        <begin position="1"/>
        <end position="13"/>
    </location>
</feature>
<organism evidence="3 4">
    <name type="scientific">Polyporus arcularius HHB13444</name>
    <dbReference type="NCBI Taxonomy" id="1314778"/>
    <lineage>
        <taxon>Eukaryota</taxon>
        <taxon>Fungi</taxon>
        <taxon>Dikarya</taxon>
        <taxon>Basidiomycota</taxon>
        <taxon>Agaricomycotina</taxon>
        <taxon>Agaricomycetes</taxon>
        <taxon>Polyporales</taxon>
        <taxon>Polyporaceae</taxon>
        <taxon>Polyporus</taxon>
    </lineage>
</organism>
<evidence type="ECO:0000259" key="2">
    <source>
        <dbReference type="Pfam" id="PF18803"/>
    </source>
</evidence>
<gene>
    <name evidence="3" type="ORF">K466DRAFT_506428</name>
</gene>
<dbReference type="Pfam" id="PF18758">
    <property type="entry name" value="KDZ"/>
    <property type="match status" value="1"/>
</dbReference>
<sequence>MTSRSNKKSKKARQQGFYEPPTASAQILSLSADGRRLNIASQHIHDHHLGPSQNNPEVGPAAEITLQPSDEAHNEAAVPEVMEGVEGVTVVAKPRAKRYPASDEPLRTWIPFRQEYLDEALRHEGRGLARNSTACPRCAQGTPTLRCSECSGGEMLCAACMLADHARLPLHRIQQWEGTFFTMTSLRQLGYSVRPAHQDGSMCLTSPPGDEGITPITVIHTNGLHVVNVRFCSCGPEERRSAFLRMSWWPATALDPRTCATFGVLRQFHMLNLQGNVNIYDFYKSLEIATDNTGLEDDRAQAMTLMVRQWRHVLLAKRAGRGHDHTGIAGTCQGGLAVDCRACPKPGVNLPPGWENAPIEDAWLYQLMISQDANFRLKNRLRTGSHEDPWLGPGLAYCVDDVPYGEYIVQFATQEDIRTCSGFAALLNALTRNAKGLRATGVISVSCRHELFLGKGMGDMQKGERWANVDYVLASAVKGTGVRRIVDSYDVGCEHGKGFFVRADEFPELIQLDLPSDAWVFVVPKFHVSAHKPECQSVYSPNYVPYTARFDGEHVERLWSFLNPSASSLKEMGPGARKETLDDLCAFNNWRKTVKFGEQLLRLMVEALPEANVHKKEWQAFNTKLLKDRPEEVKEWEEMVLAWEQDRQGSPSPFMIQTREVTRADVRLRLLAEENLTSVNDTAASLETGPSAFIVLGLDIRAAQRNLALQRKETEQSDSSMLRINLQKRLATLLGKIRKFVQLQAVYMPSLHDPSSPPRALTVLDVDSYSVVLPSDVPSDRRLEACGGVARLPAMEDELQYADASDALESLRHSLRMRTCYNQDKIANVTGQVPNTKARSLQESVDQAVKNAAARYRRARHAVEQLRGPGAWQESLRPLLDTDLIRPPLFALDEELEEGLIAYADEHSRMETRMADAFEAKWTLI</sequence>
<dbReference type="InterPro" id="IPR041457">
    <property type="entry name" value="CxC2_KDZ-assoc"/>
</dbReference>
<name>A0A5C3NZQ9_9APHY</name>